<dbReference type="Gene3D" id="3.40.50.620">
    <property type="entry name" value="HUPs"/>
    <property type="match status" value="1"/>
</dbReference>
<dbReference type="InterPro" id="IPR006426">
    <property type="entry name" value="Asn_synth_AEB"/>
</dbReference>
<dbReference type="KEGG" id="fgg:FSB75_02695"/>
<keyword evidence="5 9" id="KW-0067">ATP-binding</keyword>
<keyword evidence="12" id="KW-1185">Reference proteome</keyword>
<evidence type="ECO:0000256" key="4">
    <source>
        <dbReference type="ARBA" id="ARBA00022741"/>
    </source>
</evidence>
<keyword evidence="8" id="KW-0061">Asparagine biosynthesis</keyword>
<evidence type="ECO:0000256" key="5">
    <source>
        <dbReference type="ARBA" id="ARBA00022840"/>
    </source>
</evidence>
<feature type="domain" description="Glutamine amidotransferase type-2" evidence="10">
    <location>
        <begin position="4"/>
        <end position="217"/>
    </location>
</feature>
<proteinExistence type="inferred from homology"/>
<comment type="catalytic activity">
    <reaction evidence="7">
        <text>L-aspartate + L-glutamine + ATP + H2O = L-asparagine + L-glutamate + AMP + diphosphate + H(+)</text>
        <dbReference type="Rhea" id="RHEA:12228"/>
        <dbReference type="ChEBI" id="CHEBI:15377"/>
        <dbReference type="ChEBI" id="CHEBI:15378"/>
        <dbReference type="ChEBI" id="CHEBI:29985"/>
        <dbReference type="ChEBI" id="CHEBI:29991"/>
        <dbReference type="ChEBI" id="CHEBI:30616"/>
        <dbReference type="ChEBI" id="CHEBI:33019"/>
        <dbReference type="ChEBI" id="CHEBI:58048"/>
        <dbReference type="ChEBI" id="CHEBI:58359"/>
        <dbReference type="ChEBI" id="CHEBI:456215"/>
        <dbReference type="EC" id="6.3.5.4"/>
    </reaction>
</comment>
<dbReference type="EC" id="6.3.5.4" evidence="3"/>
<dbReference type="InterPro" id="IPR033738">
    <property type="entry name" value="AsnB_N"/>
</dbReference>
<evidence type="ECO:0000313" key="12">
    <source>
        <dbReference type="Proteomes" id="UP000321204"/>
    </source>
</evidence>
<evidence type="ECO:0000256" key="6">
    <source>
        <dbReference type="ARBA" id="ARBA00022962"/>
    </source>
</evidence>
<dbReference type="InterPro" id="IPR014729">
    <property type="entry name" value="Rossmann-like_a/b/a_fold"/>
</dbReference>
<feature type="binding site" evidence="9">
    <location>
        <position position="293"/>
    </location>
    <ligand>
        <name>ATP</name>
        <dbReference type="ChEBI" id="CHEBI:30616"/>
    </ligand>
</feature>
<evidence type="ECO:0000256" key="7">
    <source>
        <dbReference type="ARBA" id="ARBA00048741"/>
    </source>
</evidence>
<evidence type="ECO:0000313" key="11">
    <source>
        <dbReference type="EMBL" id="QEC54852.1"/>
    </source>
</evidence>
<feature type="binding site" evidence="9">
    <location>
        <begin position="365"/>
        <end position="366"/>
    </location>
    <ligand>
        <name>ATP</name>
        <dbReference type="ChEBI" id="CHEBI:30616"/>
    </ligand>
</feature>
<gene>
    <name evidence="11" type="primary">asnB</name>
    <name evidence="11" type="ORF">FSB75_02695</name>
</gene>
<dbReference type="InterPro" id="IPR029055">
    <property type="entry name" value="Ntn_hydrolases_N"/>
</dbReference>
<keyword evidence="4 9" id="KW-0547">Nucleotide-binding</keyword>
<accession>A0A5B8UEK3</accession>
<dbReference type="AlphaFoldDB" id="A0A5B8UEK3"/>
<evidence type="ECO:0000256" key="3">
    <source>
        <dbReference type="ARBA" id="ARBA00012737"/>
    </source>
</evidence>
<keyword evidence="11" id="KW-0436">Ligase</keyword>
<dbReference type="Pfam" id="PF13537">
    <property type="entry name" value="GATase_7"/>
    <property type="match status" value="1"/>
</dbReference>
<name>A0A5B8UEK3_9BACT</name>
<keyword evidence="8" id="KW-0028">Amino-acid biosynthesis</keyword>
<evidence type="ECO:0000259" key="10">
    <source>
        <dbReference type="PROSITE" id="PS51278"/>
    </source>
</evidence>
<keyword evidence="6 8" id="KW-0315">Glutamine amidotransferase</keyword>
<dbReference type="PROSITE" id="PS51278">
    <property type="entry name" value="GATASE_TYPE_2"/>
    <property type="match status" value="1"/>
</dbReference>
<dbReference type="NCBIfam" id="TIGR01536">
    <property type="entry name" value="asn_synth_AEB"/>
    <property type="match status" value="1"/>
</dbReference>
<dbReference type="SUPFAM" id="SSF56235">
    <property type="entry name" value="N-terminal nucleophile aminohydrolases (Ntn hydrolases)"/>
    <property type="match status" value="1"/>
</dbReference>
<sequence length="607" mass="68462">MTLCRIAGIINHSLPTEELTGRVKAMCQSQKHGGPDDEGLFVDEVLHLGFGHRRLSLIDLSPGGHQPMFYNDGALVITYNGELYNYPELKEELKYLGYRFSSASDTEVILAAFAEWGPQAFKRFNGMFAFALANRETKKVYLVRDPAGIKPLYYSTRDNNLVFASETKAFHQVAETSEENPVWPVYFMAYGHLPEPVTTLRHVSPLPKGFFLEYDIVSKKVDLESFTHFSYVEKLNDREEVLQKIRQSLKAAVERHLLSDAPIGAFLSGGIDSSLISLLAGAHVKDYLNTLSIYFREDVYSEKKYQDIVLHRLQCNHSGHLLTGGEFTEFLPAIVSDMDLPSCDGINTWFISKCAKEAGLKAVLSGLGGDELFGGYPSFERLKAAATLQKMPNATLKAGRYSGLKKLRRLAYLSLPGIKGKYLFLRGQFIPSEIAQQLGIEEEQVWKLLQDQPSLPDVHFLTHKNQASWMEMNLYMQNQLLRDSDVMSMAHGIEIRVPFLDAEFIRLALQISSAVKYAGEGKQLLIDAFKDILPESIYNRPKMGFAFPFKEWLAANAWVKDEIESAGKEAQKTYDLFLKGQRHWSQVLVLMLAKNHRPQKILATAPA</sequence>
<protein>
    <recommendedName>
        <fullName evidence="3">asparagine synthase (glutamine-hydrolyzing)</fullName>
        <ecNumber evidence="3">6.3.5.4</ecNumber>
    </recommendedName>
</protein>
<dbReference type="InterPro" id="IPR051786">
    <property type="entry name" value="ASN_synthetase/amidase"/>
</dbReference>
<dbReference type="PANTHER" id="PTHR43284">
    <property type="entry name" value="ASPARAGINE SYNTHETASE (GLUTAMINE-HYDROLYZING)"/>
    <property type="match status" value="1"/>
</dbReference>
<dbReference type="SUPFAM" id="SSF52402">
    <property type="entry name" value="Adenine nucleotide alpha hydrolases-like"/>
    <property type="match status" value="1"/>
</dbReference>
<dbReference type="CDD" id="cd00712">
    <property type="entry name" value="AsnB"/>
    <property type="match status" value="1"/>
</dbReference>
<evidence type="ECO:0000256" key="1">
    <source>
        <dbReference type="ARBA" id="ARBA00005187"/>
    </source>
</evidence>
<dbReference type="EMBL" id="CP042433">
    <property type="protein sequence ID" value="QEC54852.1"/>
    <property type="molecule type" value="Genomic_DNA"/>
</dbReference>
<comment type="similarity">
    <text evidence="2">Belongs to the asparagine synthetase family.</text>
</comment>
<dbReference type="CDD" id="cd01991">
    <property type="entry name" value="Asn_synthase_B_C"/>
    <property type="match status" value="1"/>
</dbReference>
<dbReference type="GO" id="GO:0006529">
    <property type="term" value="P:asparagine biosynthetic process"/>
    <property type="evidence" value="ECO:0007669"/>
    <property type="project" value="UniProtKB-KW"/>
</dbReference>
<evidence type="ECO:0000256" key="2">
    <source>
        <dbReference type="ARBA" id="ARBA00005752"/>
    </source>
</evidence>
<dbReference type="GO" id="GO:0005829">
    <property type="term" value="C:cytosol"/>
    <property type="evidence" value="ECO:0007669"/>
    <property type="project" value="TreeGrafter"/>
</dbReference>
<organism evidence="11 12">
    <name type="scientific">Flavisolibacter ginsenosidimutans</name>
    <dbReference type="NCBI Taxonomy" id="661481"/>
    <lineage>
        <taxon>Bacteria</taxon>
        <taxon>Pseudomonadati</taxon>
        <taxon>Bacteroidota</taxon>
        <taxon>Chitinophagia</taxon>
        <taxon>Chitinophagales</taxon>
        <taxon>Chitinophagaceae</taxon>
        <taxon>Flavisolibacter</taxon>
    </lineage>
</organism>
<dbReference type="Gene3D" id="3.60.20.10">
    <property type="entry name" value="Glutamine Phosphoribosylpyrophosphate, subunit 1, domain 1"/>
    <property type="match status" value="1"/>
</dbReference>
<feature type="active site" description="For GATase activity" evidence="8">
    <location>
        <position position="4"/>
    </location>
</feature>
<dbReference type="PIRSF" id="PIRSF001589">
    <property type="entry name" value="Asn_synthetase_glu-h"/>
    <property type="match status" value="1"/>
</dbReference>
<dbReference type="GO" id="GO:0005524">
    <property type="term" value="F:ATP binding"/>
    <property type="evidence" value="ECO:0007669"/>
    <property type="project" value="UniProtKB-KW"/>
</dbReference>
<dbReference type="OrthoDB" id="9763290at2"/>
<dbReference type="InterPro" id="IPR017932">
    <property type="entry name" value="GATase_2_dom"/>
</dbReference>
<dbReference type="PANTHER" id="PTHR43284:SF1">
    <property type="entry name" value="ASPARAGINE SYNTHETASE"/>
    <property type="match status" value="1"/>
</dbReference>
<dbReference type="GO" id="GO:0004066">
    <property type="term" value="F:asparagine synthase (glutamine-hydrolyzing) activity"/>
    <property type="evidence" value="ECO:0007669"/>
    <property type="project" value="UniProtKB-EC"/>
</dbReference>
<dbReference type="Proteomes" id="UP000321204">
    <property type="component" value="Chromosome"/>
</dbReference>
<evidence type="ECO:0000256" key="9">
    <source>
        <dbReference type="PIRSR" id="PIRSR001589-2"/>
    </source>
</evidence>
<reference evidence="11 12" key="1">
    <citation type="journal article" date="2015" name="Int. J. Syst. Evol. Microbiol.">
        <title>Flavisolibacter ginsenosidimutans sp. nov., with ginsenoside-converting activity isolated from soil used for cultivating ginseng.</title>
        <authorList>
            <person name="Zhao Y."/>
            <person name="Liu Q."/>
            <person name="Kang M.S."/>
            <person name="Jin F."/>
            <person name="Yu H."/>
            <person name="Im W.T."/>
        </authorList>
    </citation>
    <scope>NUCLEOTIDE SEQUENCE [LARGE SCALE GENOMIC DNA]</scope>
    <source>
        <strain evidence="11 12">Gsoil 636</strain>
    </source>
</reference>
<dbReference type="Pfam" id="PF00733">
    <property type="entry name" value="Asn_synthase"/>
    <property type="match status" value="1"/>
</dbReference>
<feature type="binding site" evidence="9">
    <location>
        <position position="105"/>
    </location>
    <ligand>
        <name>L-glutamine</name>
        <dbReference type="ChEBI" id="CHEBI:58359"/>
    </ligand>
</feature>
<dbReference type="InterPro" id="IPR001962">
    <property type="entry name" value="Asn_synthase"/>
</dbReference>
<evidence type="ECO:0000256" key="8">
    <source>
        <dbReference type="PIRSR" id="PIRSR001589-1"/>
    </source>
</evidence>
<comment type="pathway">
    <text evidence="1">Amino-acid biosynthesis; L-asparagine biosynthesis; L-asparagine from L-aspartate (L-Gln route): step 1/1.</text>
</comment>